<protein>
    <submittedName>
        <fullName evidence="2">Uncharacterized protein</fullName>
    </submittedName>
</protein>
<dbReference type="AlphaFoldDB" id="A0AA38FIW7"/>
<keyword evidence="3" id="KW-1185">Reference proteome</keyword>
<organism evidence="2 3">
    <name type="scientific">Taxus chinensis</name>
    <name type="common">Chinese yew</name>
    <name type="synonym">Taxus wallichiana var. chinensis</name>
    <dbReference type="NCBI Taxonomy" id="29808"/>
    <lineage>
        <taxon>Eukaryota</taxon>
        <taxon>Viridiplantae</taxon>
        <taxon>Streptophyta</taxon>
        <taxon>Embryophyta</taxon>
        <taxon>Tracheophyta</taxon>
        <taxon>Spermatophyta</taxon>
        <taxon>Pinopsida</taxon>
        <taxon>Pinidae</taxon>
        <taxon>Conifers II</taxon>
        <taxon>Cupressales</taxon>
        <taxon>Taxaceae</taxon>
        <taxon>Taxus</taxon>
    </lineage>
</organism>
<evidence type="ECO:0000256" key="1">
    <source>
        <dbReference type="SAM" id="MobiDB-lite"/>
    </source>
</evidence>
<sequence length="82" mass="8671">IRAEERGVITQGEKLRIVVENYGSRGGIDRGGPPEGKSGGRGIADRKVLGGAGDVANREVLGGDRGETKAMIEFSFLRGMIE</sequence>
<feature type="compositionally biased region" description="Gly residues" evidence="1">
    <location>
        <begin position="24"/>
        <end position="42"/>
    </location>
</feature>
<dbReference type="EMBL" id="JAHRHJ020000008">
    <property type="protein sequence ID" value="KAH9303747.1"/>
    <property type="molecule type" value="Genomic_DNA"/>
</dbReference>
<evidence type="ECO:0000313" key="3">
    <source>
        <dbReference type="Proteomes" id="UP000824469"/>
    </source>
</evidence>
<reference evidence="2 3" key="1">
    <citation type="journal article" date="2021" name="Nat. Plants">
        <title>The Taxus genome provides insights into paclitaxel biosynthesis.</title>
        <authorList>
            <person name="Xiong X."/>
            <person name="Gou J."/>
            <person name="Liao Q."/>
            <person name="Li Y."/>
            <person name="Zhou Q."/>
            <person name="Bi G."/>
            <person name="Li C."/>
            <person name="Du R."/>
            <person name="Wang X."/>
            <person name="Sun T."/>
            <person name="Guo L."/>
            <person name="Liang H."/>
            <person name="Lu P."/>
            <person name="Wu Y."/>
            <person name="Zhang Z."/>
            <person name="Ro D.K."/>
            <person name="Shang Y."/>
            <person name="Huang S."/>
            <person name="Yan J."/>
        </authorList>
    </citation>
    <scope>NUCLEOTIDE SEQUENCE [LARGE SCALE GENOMIC DNA]</scope>
    <source>
        <strain evidence="2">Ta-2019</strain>
    </source>
</reference>
<proteinExistence type="predicted"/>
<feature type="region of interest" description="Disordered" evidence="1">
    <location>
        <begin position="23"/>
        <end position="42"/>
    </location>
</feature>
<feature type="non-terminal residue" evidence="2">
    <location>
        <position position="1"/>
    </location>
</feature>
<comment type="caution">
    <text evidence="2">The sequence shown here is derived from an EMBL/GenBank/DDBJ whole genome shotgun (WGS) entry which is preliminary data.</text>
</comment>
<accession>A0AA38FIW7</accession>
<gene>
    <name evidence="2" type="ORF">KI387_008151</name>
</gene>
<dbReference type="Proteomes" id="UP000824469">
    <property type="component" value="Unassembled WGS sequence"/>
</dbReference>
<evidence type="ECO:0000313" key="2">
    <source>
        <dbReference type="EMBL" id="KAH9303747.1"/>
    </source>
</evidence>
<feature type="non-terminal residue" evidence="2">
    <location>
        <position position="82"/>
    </location>
</feature>
<name>A0AA38FIW7_TAXCH</name>